<comment type="caution">
    <text evidence="2">The sequence shown here is derived from an EMBL/GenBank/DDBJ whole genome shotgun (WGS) entry which is preliminary data.</text>
</comment>
<evidence type="ECO:0000256" key="1">
    <source>
        <dbReference type="SAM" id="Phobius"/>
    </source>
</evidence>
<sequence>MTIGNEKIDPLITQQWKAWRSESGYPVRDRTPTRGQHILKDKRADDKRVLYLAGSRPFAALLSLVVFDGAIILYGPATKRRPST</sequence>
<keyword evidence="1" id="KW-0472">Membrane</keyword>
<dbReference type="EMBL" id="JAACXV010000058">
    <property type="protein sequence ID" value="KAF7285279.1"/>
    <property type="molecule type" value="Genomic_DNA"/>
</dbReference>
<evidence type="ECO:0000313" key="3">
    <source>
        <dbReference type="Proteomes" id="UP000625711"/>
    </source>
</evidence>
<dbReference type="AlphaFoldDB" id="A0A834IQ46"/>
<name>A0A834IQ46_RHYFE</name>
<feature type="transmembrane region" description="Helical" evidence="1">
    <location>
        <begin position="58"/>
        <end position="77"/>
    </location>
</feature>
<keyword evidence="1" id="KW-0812">Transmembrane</keyword>
<keyword evidence="1" id="KW-1133">Transmembrane helix</keyword>
<gene>
    <name evidence="2" type="ORF">GWI33_011408</name>
</gene>
<keyword evidence="3" id="KW-1185">Reference proteome</keyword>
<reference evidence="2" key="1">
    <citation type="submission" date="2020-08" db="EMBL/GenBank/DDBJ databases">
        <title>Genome sequencing and assembly of the red palm weevil Rhynchophorus ferrugineus.</title>
        <authorList>
            <person name="Dias G.B."/>
            <person name="Bergman C.M."/>
            <person name="Manee M."/>
        </authorList>
    </citation>
    <scope>NUCLEOTIDE SEQUENCE</scope>
    <source>
        <strain evidence="2">AA-2017</strain>
        <tissue evidence="2">Whole larva</tissue>
    </source>
</reference>
<protein>
    <submittedName>
        <fullName evidence="2">Uncharacterized protein</fullName>
    </submittedName>
</protein>
<organism evidence="2 3">
    <name type="scientific">Rhynchophorus ferrugineus</name>
    <name type="common">Red palm weevil</name>
    <name type="synonym">Curculio ferrugineus</name>
    <dbReference type="NCBI Taxonomy" id="354439"/>
    <lineage>
        <taxon>Eukaryota</taxon>
        <taxon>Metazoa</taxon>
        <taxon>Ecdysozoa</taxon>
        <taxon>Arthropoda</taxon>
        <taxon>Hexapoda</taxon>
        <taxon>Insecta</taxon>
        <taxon>Pterygota</taxon>
        <taxon>Neoptera</taxon>
        <taxon>Endopterygota</taxon>
        <taxon>Coleoptera</taxon>
        <taxon>Polyphaga</taxon>
        <taxon>Cucujiformia</taxon>
        <taxon>Curculionidae</taxon>
        <taxon>Dryophthorinae</taxon>
        <taxon>Rhynchophorus</taxon>
    </lineage>
</organism>
<evidence type="ECO:0000313" key="2">
    <source>
        <dbReference type="EMBL" id="KAF7285279.1"/>
    </source>
</evidence>
<accession>A0A834IQ46</accession>
<proteinExistence type="predicted"/>
<dbReference type="Proteomes" id="UP000625711">
    <property type="component" value="Unassembled WGS sequence"/>
</dbReference>